<keyword evidence="3" id="KW-0804">Transcription</keyword>
<dbReference type="GO" id="GO:0003677">
    <property type="term" value="F:DNA binding"/>
    <property type="evidence" value="ECO:0007669"/>
    <property type="project" value="UniProtKB-KW"/>
</dbReference>
<dbReference type="InterPro" id="IPR014710">
    <property type="entry name" value="RmlC-like_jellyroll"/>
</dbReference>
<sequence length="312" mass="33913">MWCWPCRPPAAEPPGPLDGRRGPLRVLSPLASEQARFQLNVNSVLTISPARLFHSPAAFGGGASVFLRDDNQRSSGPSSAMSPGGRAMAYLDIISGDAQPIIRRRDRETRPPGVVRCLAPGEAFYREGDPADREFDLLDGMVRLVRFSGDGGRQVIGFACPGERIGAPLADRHAHTAEAVTRCRAVSVGGAFEREDPERLREALRRTTARLERAESQILLMGRLCALERVAGFILMMASRLAGADEHDPPAFELPMDRRDMADFLGLTVETVSRKLTALREGGIIDLPTPRQVRVLSWPGLRRCAGGVASGL</sequence>
<protein>
    <recommendedName>
        <fullName evidence="8">Crp/Fnr family transcriptional regulator</fullName>
    </recommendedName>
</protein>
<dbReference type="Gene3D" id="2.60.120.10">
    <property type="entry name" value="Jelly Rolls"/>
    <property type="match status" value="1"/>
</dbReference>
<evidence type="ECO:0000313" key="7">
    <source>
        <dbReference type="Proteomes" id="UP000245168"/>
    </source>
</evidence>
<dbReference type="PROSITE" id="PS51063">
    <property type="entry name" value="HTH_CRP_2"/>
    <property type="match status" value="1"/>
</dbReference>
<organism evidence="6 7">
    <name type="scientific">Marinicauda salina</name>
    <dbReference type="NCBI Taxonomy" id="2135793"/>
    <lineage>
        <taxon>Bacteria</taxon>
        <taxon>Pseudomonadati</taxon>
        <taxon>Pseudomonadota</taxon>
        <taxon>Alphaproteobacteria</taxon>
        <taxon>Maricaulales</taxon>
        <taxon>Maricaulaceae</taxon>
        <taxon>Marinicauda</taxon>
    </lineage>
</organism>
<dbReference type="InterPro" id="IPR012318">
    <property type="entry name" value="HTH_CRP"/>
</dbReference>
<evidence type="ECO:0000259" key="4">
    <source>
        <dbReference type="PROSITE" id="PS50042"/>
    </source>
</evidence>
<keyword evidence="7" id="KW-1185">Reference proteome</keyword>
<dbReference type="InterPro" id="IPR036388">
    <property type="entry name" value="WH-like_DNA-bd_sf"/>
</dbReference>
<dbReference type="InterPro" id="IPR036390">
    <property type="entry name" value="WH_DNA-bd_sf"/>
</dbReference>
<dbReference type="GO" id="GO:0005829">
    <property type="term" value="C:cytosol"/>
    <property type="evidence" value="ECO:0007669"/>
    <property type="project" value="TreeGrafter"/>
</dbReference>
<evidence type="ECO:0000256" key="3">
    <source>
        <dbReference type="ARBA" id="ARBA00023163"/>
    </source>
</evidence>
<reference evidence="7" key="1">
    <citation type="submission" date="2018-05" db="EMBL/GenBank/DDBJ databases">
        <authorList>
            <person name="Liu B.-T."/>
        </authorList>
    </citation>
    <scope>NUCLEOTIDE SEQUENCE [LARGE SCALE GENOMIC DNA]</scope>
    <source>
        <strain evidence="7">WD6-1</strain>
    </source>
</reference>
<gene>
    <name evidence="6" type="ORF">DDZ18_02605</name>
</gene>
<evidence type="ECO:0000256" key="2">
    <source>
        <dbReference type="ARBA" id="ARBA00023125"/>
    </source>
</evidence>
<dbReference type="EMBL" id="QEXV01000001">
    <property type="protein sequence ID" value="PWE18515.1"/>
    <property type="molecule type" value="Genomic_DNA"/>
</dbReference>
<dbReference type="Gene3D" id="1.10.10.10">
    <property type="entry name" value="Winged helix-like DNA-binding domain superfamily/Winged helix DNA-binding domain"/>
    <property type="match status" value="1"/>
</dbReference>
<feature type="domain" description="HTH crp-type" evidence="5">
    <location>
        <begin position="224"/>
        <end position="299"/>
    </location>
</feature>
<evidence type="ECO:0008006" key="8">
    <source>
        <dbReference type="Google" id="ProtNLM"/>
    </source>
</evidence>
<dbReference type="AlphaFoldDB" id="A0A2U2BWX6"/>
<dbReference type="Proteomes" id="UP000245168">
    <property type="component" value="Unassembled WGS sequence"/>
</dbReference>
<comment type="caution">
    <text evidence="6">The sequence shown here is derived from an EMBL/GenBank/DDBJ whole genome shotgun (WGS) entry which is preliminary data.</text>
</comment>
<proteinExistence type="predicted"/>
<evidence type="ECO:0000313" key="6">
    <source>
        <dbReference type="EMBL" id="PWE18515.1"/>
    </source>
</evidence>
<keyword evidence="1" id="KW-0805">Transcription regulation</keyword>
<dbReference type="InterPro" id="IPR050397">
    <property type="entry name" value="Env_Response_Regulators"/>
</dbReference>
<dbReference type="CDD" id="cd00092">
    <property type="entry name" value="HTH_CRP"/>
    <property type="match status" value="1"/>
</dbReference>
<evidence type="ECO:0000256" key="1">
    <source>
        <dbReference type="ARBA" id="ARBA00023015"/>
    </source>
</evidence>
<evidence type="ECO:0000259" key="5">
    <source>
        <dbReference type="PROSITE" id="PS51063"/>
    </source>
</evidence>
<dbReference type="CDD" id="cd00038">
    <property type="entry name" value="CAP_ED"/>
    <property type="match status" value="1"/>
</dbReference>
<dbReference type="SUPFAM" id="SSF46785">
    <property type="entry name" value="Winged helix' DNA-binding domain"/>
    <property type="match status" value="1"/>
</dbReference>
<dbReference type="SUPFAM" id="SSF51206">
    <property type="entry name" value="cAMP-binding domain-like"/>
    <property type="match status" value="1"/>
</dbReference>
<keyword evidence="2" id="KW-0238">DNA-binding</keyword>
<dbReference type="SMART" id="SM00419">
    <property type="entry name" value="HTH_CRP"/>
    <property type="match status" value="1"/>
</dbReference>
<dbReference type="PRINTS" id="PR00034">
    <property type="entry name" value="HTHCRP"/>
</dbReference>
<dbReference type="GO" id="GO:0003700">
    <property type="term" value="F:DNA-binding transcription factor activity"/>
    <property type="evidence" value="ECO:0007669"/>
    <property type="project" value="TreeGrafter"/>
</dbReference>
<feature type="domain" description="Cyclic nucleotide-binding" evidence="4">
    <location>
        <begin position="118"/>
        <end position="166"/>
    </location>
</feature>
<dbReference type="Pfam" id="PF13545">
    <property type="entry name" value="HTH_Crp_2"/>
    <property type="match status" value="1"/>
</dbReference>
<dbReference type="PROSITE" id="PS50042">
    <property type="entry name" value="CNMP_BINDING_3"/>
    <property type="match status" value="1"/>
</dbReference>
<dbReference type="InterPro" id="IPR018490">
    <property type="entry name" value="cNMP-bd_dom_sf"/>
</dbReference>
<accession>A0A2U2BWX6</accession>
<dbReference type="PANTHER" id="PTHR24567:SF75">
    <property type="entry name" value="FUMARATE AND NITRATE REDUCTION REGULATORY PROTEIN"/>
    <property type="match status" value="1"/>
</dbReference>
<dbReference type="InterPro" id="IPR000595">
    <property type="entry name" value="cNMP-bd_dom"/>
</dbReference>
<dbReference type="Pfam" id="PF00027">
    <property type="entry name" value="cNMP_binding"/>
    <property type="match status" value="1"/>
</dbReference>
<name>A0A2U2BWX6_9PROT</name>
<dbReference type="PANTHER" id="PTHR24567">
    <property type="entry name" value="CRP FAMILY TRANSCRIPTIONAL REGULATORY PROTEIN"/>
    <property type="match status" value="1"/>
</dbReference>